<protein>
    <submittedName>
        <fullName evidence="1">Thaumarchaeal output domain 1</fullName>
    </submittedName>
</protein>
<name>A0A8S5S025_9CAUD</name>
<organism evidence="1">
    <name type="scientific">Myoviridae sp. ctNQV2</name>
    <dbReference type="NCBI Taxonomy" id="2827683"/>
    <lineage>
        <taxon>Viruses</taxon>
        <taxon>Duplodnaviria</taxon>
        <taxon>Heunggongvirae</taxon>
        <taxon>Uroviricota</taxon>
        <taxon>Caudoviricetes</taxon>
    </lineage>
</organism>
<dbReference type="EMBL" id="BK032510">
    <property type="protein sequence ID" value="DAF44002.1"/>
    <property type="molecule type" value="Genomic_DNA"/>
</dbReference>
<proteinExistence type="predicted"/>
<evidence type="ECO:0000313" key="1">
    <source>
        <dbReference type="EMBL" id="DAF44002.1"/>
    </source>
</evidence>
<reference evidence="1" key="1">
    <citation type="journal article" date="2021" name="Proc. Natl. Acad. Sci. U.S.A.">
        <title>A Catalog of Tens of Thousands of Viruses from Human Metagenomes Reveals Hidden Associations with Chronic Diseases.</title>
        <authorList>
            <person name="Tisza M.J."/>
            <person name="Buck C.B."/>
        </authorList>
    </citation>
    <scope>NUCLEOTIDE SEQUENCE</scope>
    <source>
        <strain evidence="1">CtNQV2</strain>
    </source>
</reference>
<accession>A0A8S5S025</accession>
<sequence length="68" mass="8012">MEEYICPICGEVMERQYNNENDCLMLNCCGEEYSEDEFEMCRDCGNYIHNSVSEYDEETDEFYCGGCI</sequence>